<keyword evidence="1" id="KW-0472">Membrane</keyword>
<dbReference type="EMBL" id="PFMC01000008">
    <property type="protein sequence ID" value="PIY95387.1"/>
    <property type="molecule type" value="Genomic_DNA"/>
</dbReference>
<evidence type="ECO:0008006" key="4">
    <source>
        <dbReference type="Google" id="ProtNLM"/>
    </source>
</evidence>
<protein>
    <recommendedName>
        <fullName evidence="4">TIGR00341 family protein</fullName>
    </recommendedName>
</protein>
<feature type="transmembrane region" description="Helical" evidence="1">
    <location>
        <begin position="185"/>
        <end position="209"/>
    </location>
</feature>
<organism evidence="2 3">
    <name type="scientific">Candidatus Komeilibacteria bacterium CG_4_10_14_0_8_um_filter_37_78</name>
    <dbReference type="NCBI Taxonomy" id="1974471"/>
    <lineage>
        <taxon>Bacteria</taxon>
        <taxon>Candidatus Komeiliibacteriota</taxon>
    </lineage>
</organism>
<feature type="transmembrane region" description="Helical" evidence="1">
    <location>
        <begin position="132"/>
        <end position="151"/>
    </location>
</feature>
<dbReference type="AlphaFoldDB" id="A0A2M7RFM7"/>
<dbReference type="Pfam" id="PF04087">
    <property type="entry name" value="DUF389"/>
    <property type="match status" value="1"/>
</dbReference>
<keyword evidence="1" id="KW-0812">Transmembrane</keyword>
<dbReference type="InterPro" id="IPR005240">
    <property type="entry name" value="DUF389"/>
</dbReference>
<evidence type="ECO:0000256" key="1">
    <source>
        <dbReference type="SAM" id="Phobius"/>
    </source>
</evidence>
<comment type="caution">
    <text evidence="2">The sequence shown here is derived from an EMBL/GenBank/DDBJ whole genome shotgun (WGS) entry which is preliminary data.</text>
</comment>
<feature type="transmembrane region" description="Helical" evidence="1">
    <location>
        <begin position="37"/>
        <end position="56"/>
    </location>
</feature>
<gene>
    <name evidence="2" type="ORF">COY67_00265</name>
</gene>
<name>A0A2M7RFM7_9BACT</name>
<keyword evidence="1" id="KW-1133">Transmembrane helix</keyword>
<feature type="transmembrane region" description="Helical" evidence="1">
    <location>
        <begin position="158"/>
        <end position="179"/>
    </location>
</feature>
<dbReference type="Proteomes" id="UP000228689">
    <property type="component" value="Unassembled WGS sequence"/>
</dbReference>
<evidence type="ECO:0000313" key="3">
    <source>
        <dbReference type="Proteomes" id="UP000228689"/>
    </source>
</evidence>
<dbReference type="PANTHER" id="PTHR20992:SF9">
    <property type="entry name" value="AT15442P-RELATED"/>
    <property type="match status" value="1"/>
</dbReference>
<feature type="transmembrane region" description="Helical" evidence="1">
    <location>
        <begin position="62"/>
        <end position="82"/>
    </location>
</feature>
<accession>A0A2M7RFM7</accession>
<sequence>MTEVISKLKTKFDIFNLPADRKELVEKNIREEAKADFDFFVLSVLAGIIVSLGLIINSGAVIIGGMLVAPLFWPILAMALGIIKGSARLIQESFFTVAKILILLLFISYLIGLISPINEFSTEVLSRTQPTLFELFIALAAGFAGAFIISYPKLAHAIAGVVIAAALVPPICVVGLSLAERNLEAVGGSLLLFIANLIAVTVSAALFFLLAKFKTLSYSSSAGNKRKNLLWSISTLIIICIPLVIITSNTILDFQRINLVNKVININIPNSEVVETKINSMDDIYYIRATIRANQNIRQYKMDEISTELAHELGNSINLKIFIIPVMEGGKFIEQDIISVQ</sequence>
<proteinExistence type="predicted"/>
<feature type="transmembrane region" description="Helical" evidence="1">
    <location>
        <begin position="229"/>
        <end position="252"/>
    </location>
</feature>
<evidence type="ECO:0000313" key="2">
    <source>
        <dbReference type="EMBL" id="PIY95387.1"/>
    </source>
</evidence>
<feature type="transmembrane region" description="Helical" evidence="1">
    <location>
        <begin position="94"/>
        <end position="112"/>
    </location>
</feature>
<dbReference type="PANTHER" id="PTHR20992">
    <property type="entry name" value="AT15442P-RELATED"/>
    <property type="match status" value="1"/>
</dbReference>
<reference evidence="3" key="1">
    <citation type="submission" date="2017-09" db="EMBL/GenBank/DDBJ databases">
        <title>Depth-based differentiation of microbial function through sediment-hosted aquifers and enrichment of novel symbionts in the deep terrestrial subsurface.</title>
        <authorList>
            <person name="Probst A.J."/>
            <person name="Ladd B."/>
            <person name="Jarett J.K."/>
            <person name="Geller-Mcgrath D.E."/>
            <person name="Sieber C.M.K."/>
            <person name="Emerson J.B."/>
            <person name="Anantharaman K."/>
            <person name="Thomas B.C."/>
            <person name="Malmstrom R."/>
            <person name="Stieglmeier M."/>
            <person name="Klingl A."/>
            <person name="Woyke T."/>
            <person name="Ryan C.M."/>
            <person name="Banfield J.F."/>
        </authorList>
    </citation>
    <scope>NUCLEOTIDE SEQUENCE [LARGE SCALE GENOMIC DNA]</scope>
</reference>